<reference evidence="7" key="2">
    <citation type="submission" date="2021-02" db="UniProtKB">
        <authorList>
            <consortium name="EnsemblMetazoa"/>
        </authorList>
    </citation>
    <scope>IDENTIFICATION</scope>
    <source>
        <strain evidence="7">JHB</strain>
    </source>
</reference>
<dbReference type="EMBL" id="DS232400">
    <property type="protein sequence ID" value="EDS41170.1"/>
    <property type="molecule type" value="Genomic_DNA"/>
</dbReference>
<feature type="region of interest" description="Disordered" evidence="5">
    <location>
        <begin position="135"/>
        <end position="156"/>
    </location>
</feature>
<keyword evidence="4" id="KW-0143">Chaperone</keyword>
<keyword evidence="2" id="KW-0547">Nucleotide-binding</keyword>
<dbReference type="Proteomes" id="UP000002320">
    <property type="component" value="Unassembled WGS sequence"/>
</dbReference>
<proteinExistence type="inferred from homology"/>
<dbReference type="GO" id="GO:0005524">
    <property type="term" value="F:ATP binding"/>
    <property type="evidence" value="ECO:0007669"/>
    <property type="project" value="UniProtKB-KW"/>
</dbReference>
<dbReference type="InterPro" id="IPR027409">
    <property type="entry name" value="GroEL-like_apical_dom_sf"/>
</dbReference>
<dbReference type="EnsemblMetazoa" id="CPIJ014789-RA">
    <property type="protein sequence ID" value="CPIJ014789-PA"/>
    <property type="gene ID" value="CPIJ014789"/>
</dbReference>
<evidence type="ECO:0000256" key="4">
    <source>
        <dbReference type="ARBA" id="ARBA00023186"/>
    </source>
</evidence>
<evidence type="ECO:0000256" key="1">
    <source>
        <dbReference type="ARBA" id="ARBA00008020"/>
    </source>
</evidence>
<dbReference type="GO" id="GO:0140662">
    <property type="term" value="F:ATP-dependent protein folding chaperone"/>
    <property type="evidence" value="ECO:0007669"/>
    <property type="project" value="InterPro"/>
</dbReference>
<keyword evidence="8" id="KW-1185">Reference proteome</keyword>
<dbReference type="InterPro" id="IPR017998">
    <property type="entry name" value="Chaperone_TCP-1"/>
</dbReference>
<dbReference type="STRING" id="7176.B0X639"/>
<keyword evidence="3" id="KW-0067">ATP-binding</keyword>
<accession>B0X639</accession>
<reference evidence="6" key="1">
    <citation type="submission" date="2007-03" db="EMBL/GenBank/DDBJ databases">
        <title>Annotation of Culex pipiens quinquefasciatus.</title>
        <authorList>
            <consortium name="The Broad Institute Genome Sequencing Platform"/>
            <person name="Atkinson P.W."/>
            <person name="Hemingway J."/>
            <person name="Christensen B.M."/>
            <person name="Higgs S."/>
            <person name="Kodira C."/>
            <person name="Hannick L."/>
            <person name="Megy K."/>
            <person name="O'Leary S."/>
            <person name="Pearson M."/>
            <person name="Haas B.J."/>
            <person name="Mauceli E."/>
            <person name="Wortman J.R."/>
            <person name="Lee N.H."/>
            <person name="Guigo R."/>
            <person name="Stanke M."/>
            <person name="Alvarado L."/>
            <person name="Amedeo P."/>
            <person name="Antoine C.H."/>
            <person name="Arensburger P."/>
            <person name="Bidwell S.L."/>
            <person name="Crawford M."/>
            <person name="Camaro F."/>
            <person name="Devon K."/>
            <person name="Engels R."/>
            <person name="Hammond M."/>
            <person name="Howarth C."/>
            <person name="Koehrsen M."/>
            <person name="Lawson D."/>
            <person name="Montgomery P."/>
            <person name="Nene V."/>
            <person name="Nusbaum C."/>
            <person name="Puiu D."/>
            <person name="Romero-Severson J."/>
            <person name="Severson D.W."/>
            <person name="Shumway M."/>
            <person name="Sisk P."/>
            <person name="Stolte C."/>
            <person name="Zeng Q."/>
            <person name="Eisenstadt E."/>
            <person name="Fraser-Liggett C."/>
            <person name="Strausberg R."/>
            <person name="Galagan J."/>
            <person name="Birren B."/>
            <person name="Collins F.H."/>
        </authorList>
    </citation>
    <scope>NUCLEOTIDE SEQUENCE [LARGE SCALE GENOMIC DNA]</scope>
    <source>
        <strain evidence="6">JHB</strain>
    </source>
</reference>
<dbReference type="Gene3D" id="1.10.560.10">
    <property type="entry name" value="GroEL-like equatorial domain"/>
    <property type="match status" value="1"/>
</dbReference>
<evidence type="ECO:0000313" key="6">
    <source>
        <dbReference type="EMBL" id="EDS41170.1"/>
    </source>
</evidence>
<organism>
    <name type="scientific">Culex quinquefasciatus</name>
    <name type="common">Southern house mosquito</name>
    <name type="synonym">Culex pungens</name>
    <dbReference type="NCBI Taxonomy" id="7176"/>
    <lineage>
        <taxon>Eukaryota</taxon>
        <taxon>Metazoa</taxon>
        <taxon>Ecdysozoa</taxon>
        <taxon>Arthropoda</taxon>
        <taxon>Hexapoda</taxon>
        <taxon>Insecta</taxon>
        <taxon>Pterygota</taxon>
        <taxon>Neoptera</taxon>
        <taxon>Endopterygota</taxon>
        <taxon>Diptera</taxon>
        <taxon>Nematocera</taxon>
        <taxon>Culicoidea</taxon>
        <taxon>Culicidae</taxon>
        <taxon>Culicinae</taxon>
        <taxon>Culicini</taxon>
        <taxon>Culex</taxon>
        <taxon>Culex</taxon>
    </lineage>
</organism>
<evidence type="ECO:0000256" key="3">
    <source>
        <dbReference type="ARBA" id="ARBA00022840"/>
    </source>
</evidence>
<dbReference type="eggNOG" id="KOG0363">
    <property type="taxonomic scope" value="Eukaryota"/>
</dbReference>
<evidence type="ECO:0000313" key="7">
    <source>
        <dbReference type="EnsemblMetazoa" id="CPIJ014789-PA"/>
    </source>
</evidence>
<dbReference type="PANTHER" id="PTHR11353">
    <property type="entry name" value="CHAPERONIN"/>
    <property type="match status" value="1"/>
</dbReference>
<name>B0X639_CULQU</name>
<gene>
    <name evidence="7" type="primary">6048149</name>
    <name evidence="6" type="ORF">CpipJ_CPIJ014789</name>
</gene>
<dbReference type="AlphaFoldDB" id="B0X639"/>
<comment type="similarity">
    <text evidence="1">Belongs to the TCP-1 chaperonin family.</text>
</comment>
<dbReference type="InterPro" id="IPR027413">
    <property type="entry name" value="GROEL-like_equatorial_sf"/>
</dbReference>
<feature type="compositionally biased region" description="Basic and acidic residues" evidence="5">
    <location>
        <begin position="135"/>
        <end position="146"/>
    </location>
</feature>
<dbReference type="SUPFAM" id="SSF48592">
    <property type="entry name" value="GroEL equatorial domain-like"/>
    <property type="match status" value="1"/>
</dbReference>
<dbReference type="VEuPathDB" id="VectorBase:CPIJ014789"/>
<dbReference type="HOGENOM" id="CLU_094713_0_0_1"/>
<dbReference type="KEGG" id="cqu:CpipJ_CPIJ014789"/>
<evidence type="ECO:0000313" key="8">
    <source>
        <dbReference type="Proteomes" id="UP000002320"/>
    </source>
</evidence>
<evidence type="ECO:0000256" key="5">
    <source>
        <dbReference type="SAM" id="MobiDB-lite"/>
    </source>
</evidence>
<feature type="compositionally biased region" description="Polar residues" evidence="5">
    <location>
        <begin position="180"/>
        <end position="194"/>
    </location>
</feature>
<feature type="region of interest" description="Disordered" evidence="5">
    <location>
        <begin position="173"/>
        <end position="203"/>
    </location>
</feature>
<sequence length="220" mass="24167">MAIGNLVKSTPVPKEMDKILIAHGRSAGQVEVTNDGATILKAVGVDMSRFQDDEVGVTVLVSEWLNGVRVAERKTNLFAGCCLEDSFLDEGFLLDKKTVVHKPKRIENAKILIANTPMDTDKIKVFGSSKKVNDGEDCRAGGRREGEDEGQGDNQNQARRCDLFESLHRCDSPFQHPQDRNISQGGKLLPNSNLAPKCSHDSPAREPFCHNLSRSLLSLV</sequence>
<dbReference type="Gene3D" id="3.50.7.10">
    <property type="entry name" value="GroEL"/>
    <property type="match status" value="1"/>
</dbReference>
<dbReference type="InParanoid" id="B0X639"/>
<dbReference type="SUPFAM" id="SSF52029">
    <property type="entry name" value="GroEL apical domain-like"/>
    <property type="match status" value="1"/>
</dbReference>
<dbReference type="OrthoDB" id="10259763at2759"/>
<evidence type="ECO:0000256" key="2">
    <source>
        <dbReference type="ARBA" id="ARBA00022741"/>
    </source>
</evidence>
<dbReference type="VEuPathDB" id="VectorBase:CQUJHB014093"/>
<protein>
    <submittedName>
        <fullName evidence="6">Chaperonin</fullName>
    </submittedName>
</protein>